<keyword evidence="9" id="KW-1185">Reference proteome</keyword>
<organism evidence="8 9">
    <name type="scientific">Candidatus Thiodiazotropha endoloripes</name>
    <dbReference type="NCBI Taxonomy" id="1818881"/>
    <lineage>
        <taxon>Bacteria</taxon>
        <taxon>Pseudomonadati</taxon>
        <taxon>Pseudomonadota</taxon>
        <taxon>Gammaproteobacteria</taxon>
        <taxon>Chromatiales</taxon>
        <taxon>Sedimenticolaceae</taxon>
        <taxon>Candidatus Thiodiazotropha</taxon>
    </lineage>
</organism>
<gene>
    <name evidence="8" type="ORF">A3196_12550</name>
</gene>
<dbReference type="Pfam" id="PF01899">
    <property type="entry name" value="MNHE"/>
    <property type="match status" value="1"/>
</dbReference>
<feature type="transmembrane region" description="Helical" evidence="7">
    <location>
        <begin position="12"/>
        <end position="32"/>
    </location>
</feature>
<dbReference type="PANTHER" id="PTHR34584">
    <property type="entry name" value="NA(+)/H(+) ANTIPORTER SUBUNIT E1"/>
    <property type="match status" value="1"/>
</dbReference>
<dbReference type="Proteomes" id="UP000094849">
    <property type="component" value="Unassembled WGS sequence"/>
</dbReference>
<evidence type="ECO:0000256" key="3">
    <source>
        <dbReference type="ARBA" id="ARBA00022475"/>
    </source>
</evidence>
<dbReference type="InterPro" id="IPR002758">
    <property type="entry name" value="Cation_antiport_E"/>
</dbReference>
<dbReference type="PANTHER" id="PTHR34584:SF1">
    <property type="entry name" value="NA(+)_H(+) ANTIPORTER SUBUNIT E1"/>
    <property type="match status" value="1"/>
</dbReference>
<evidence type="ECO:0000313" key="8">
    <source>
        <dbReference type="EMBL" id="ODB97512.1"/>
    </source>
</evidence>
<proteinExistence type="inferred from homology"/>
<dbReference type="RefSeq" id="WP_069024547.1">
    <property type="nucleotide sequence ID" value="NZ_LVJZ01000003.1"/>
</dbReference>
<evidence type="ECO:0008006" key="10">
    <source>
        <dbReference type="Google" id="ProtNLM"/>
    </source>
</evidence>
<keyword evidence="3" id="KW-1003">Cell membrane</keyword>
<feature type="transmembrane region" description="Helical" evidence="7">
    <location>
        <begin position="63"/>
        <end position="85"/>
    </location>
</feature>
<keyword evidence="5 7" id="KW-1133">Transmembrane helix</keyword>
<dbReference type="PIRSF" id="PIRSF019239">
    <property type="entry name" value="MrpE"/>
    <property type="match status" value="1"/>
</dbReference>
<evidence type="ECO:0000256" key="2">
    <source>
        <dbReference type="ARBA" id="ARBA00006228"/>
    </source>
</evidence>
<name>A0A1E2USG4_9GAMM</name>
<evidence type="ECO:0000256" key="5">
    <source>
        <dbReference type="ARBA" id="ARBA00022989"/>
    </source>
</evidence>
<evidence type="ECO:0000256" key="7">
    <source>
        <dbReference type="SAM" id="Phobius"/>
    </source>
</evidence>
<accession>A0A1E2USG4</accession>
<dbReference type="EMBL" id="LVJZ01000003">
    <property type="protein sequence ID" value="ODB97512.1"/>
    <property type="molecule type" value="Genomic_DNA"/>
</dbReference>
<comment type="caution">
    <text evidence="8">The sequence shown here is derived from an EMBL/GenBank/DDBJ whole genome shotgun (WGS) entry which is preliminary data.</text>
</comment>
<dbReference type="GO" id="GO:0008324">
    <property type="term" value="F:monoatomic cation transmembrane transporter activity"/>
    <property type="evidence" value="ECO:0007669"/>
    <property type="project" value="InterPro"/>
</dbReference>
<comment type="subcellular location">
    <subcellularLocation>
        <location evidence="1">Cell membrane</location>
        <topology evidence="1">Multi-pass membrane protein</topology>
    </subcellularLocation>
</comment>
<keyword evidence="4 7" id="KW-0812">Transmembrane</keyword>
<dbReference type="AlphaFoldDB" id="A0A1E2USG4"/>
<evidence type="ECO:0000313" key="9">
    <source>
        <dbReference type="Proteomes" id="UP000094849"/>
    </source>
</evidence>
<evidence type="ECO:0000256" key="1">
    <source>
        <dbReference type="ARBA" id="ARBA00004651"/>
    </source>
</evidence>
<dbReference type="GO" id="GO:0005886">
    <property type="term" value="C:plasma membrane"/>
    <property type="evidence" value="ECO:0007669"/>
    <property type="project" value="UniProtKB-SubCell"/>
</dbReference>
<reference evidence="8 9" key="1">
    <citation type="submission" date="2016-03" db="EMBL/GenBank/DDBJ databases">
        <title>Chemosynthetic sulphur-oxidizing symbionts of marine invertebrate animals are capable of nitrogen fixation.</title>
        <authorList>
            <person name="Petersen J.M."/>
            <person name="Kemper A."/>
            <person name="Gruber-Vodicka H."/>
            <person name="Cardini U."/>
            <person name="Geest Mvander."/>
            <person name="Kleiner M."/>
            <person name="Bulgheresi S."/>
            <person name="Fussmann M."/>
            <person name="Herbold C."/>
            <person name="Seah B.K.B."/>
            <person name="Antony C.Paul."/>
            <person name="Liu D."/>
            <person name="Belitz A."/>
            <person name="Weber M."/>
        </authorList>
    </citation>
    <scope>NUCLEOTIDE SEQUENCE [LARGE SCALE GENOMIC DNA]</scope>
    <source>
        <strain evidence="8">G_D</strain>
    </source>
</reference>
<comment type="similarity">
    <text evidence="2">Belongs to the CPA3 antiporters (TC 2.A.63) subunit E family.</text>
</comment>
<evidence type="ECO:0000256" key="6">
    <source>
        <dbReference type="ARBA" id="ARBA00023136"/>
    </source>
</evidence>
<evidence type="ECO:0000256" key="4">
    <source>
        <dbReference type="ARBA" id="ARBA00022692"/>
    </source>
</evidence>
<keyword evidence="6 7" id="KW-0472">Membrane</keyword>
<protein>
    <recommendedName>
        <fullName evidence="10">Cation:proton antiporter</fullName>
    </recommendedName>
</protein>
<dbReference type="STRING" id="1818881.A3196_12550"/>
<sequence>MTTKSIQQPEPGIVHGLFLYLLVFALWMLLVGNLDTAEMAAGVVVALIVTLASRPHLSILTGLIISPTALLPLLRYLGTFIVALVQANLDMARRVLSPSLPLQPAVVEVETKLKSPLGRLILANTITLTPGTLTVDVQDRVLLVHWVDSPPGSDLASTTQAITSKFEQHLKGFVL</sequence>